<feature type="transmembrane region" description="Helical" evidence="2">
    <location>
        <begin position="162"/>
        <end position="180"/>
    </location>
</feature>
<name>A0AAW9RGK1_9GAMM</name>
<dbReference type="Proteomes" id="UP001359886">
    <property type="component" value="Unassembled WGS sequence"/>
</dbReference>
<keyword evidence="2" id="KW-1133">Transmembrane helix</keyword>
<dbReference type="Pfam" id="PF05684">
    <property type="entry name" value="DUF819"/>
    <property type="match status" value="1"/>
</dbReference>
<proteinExistence type="predicted"/>
<dbReference type="EMBL" id="JAZHOG010000006">
    <property type="protein sequence ID" value="MEJ8567973.1"/>
    <property type="molecule type" value="Genomic_DNA"/>
</dbReference>
<comment type="caution">
    <text evidence="3">The sequence shown here is derived from an EMBL/GenBank/DDBJ whole genome shotgun (WGS) entry which is preliminary data.</text>
</comment>
<accession>A0AAW9RGK1</accession>
<dbReference type="PANTHER" id="PTHR34289">
    <property type="entry name" value="PROTEIN, PUTATIVE (DUF819)-RELATED"/>
    <property type="match status" value="1"/>
</dbReference>
<evidence type="ECO:0000256" key="2">
    <source>
        <dbReference type="SAM" id="Phobius"/>
    </source>
</evidence>
<protein>
    <submittedName>
        <fullName evidence="3">DUF819 family protein</fullName>
    </submittedName>
</protein>
<organism evidence="3 4">
    <name type="scientific">Elongatibacter sediminis</name>
    <dbReference type="NCBI Taxonomy" id="3119006"/>
    <lineage>
        <taxon>Bacteria</taxon>
        <taxon>Pseudomonadati</taxon>
        <taxon>Pseudomonadota</taxon>
        <taxon>Gammaproteobacteria</taxon>
        <taxon>Chromatiales</taxon>
        <taxon>Wenzhouxiangellaceae</taxon>
        <taxon>Elongatibacter</taxon>
    </lineage>
</organism>
<feature type="transmembrane region" description="Helical" evidence="2">
    <location>
        <begin position="302"/>
        <end position="324"/>
    </location>
</feature>
<evidence type="ECO:0000313" key="3">
    <source>
        <dbReference type="EMBL" id="MEJ8567973.1"/>
    </source>
</evidence>
<evidence type="ECO:0000256" key="1">
    <source>
        <dbReference type="SAM" id="MobiDB-lite"/>
    </source>
</evidence>
<feature type="transmembrane region" description="Helical" evidence="2">
    <location>
        <begin position="39"/>
        <end position="59"/>
    </location>
</feature>
<reference evidence="3 4" key="1">
    <citation type="submission" date="2024-02" db="EMBL/GenBank/DDBJ databases">
        <title>A novel Wenzhouxiangellaceae bacterium, isolated from coastal sediments.</title>
        <authorList>
            <person name="Du Z.-J."/>
            <person name="Ye Y.-Q."/>
            <person name="Zhang X.-Y."/>
        </authorList>
    </citation>
    <scope>NUCLEOTIDE SEQUENCE [LARGE SCALE GENOMIC DNA]</scope>
    <source>
        <strain evidence="3 4">CH-27</strain>
    </source>
</reference>
<keyword evidence="4" id="KW-1185">Reference proteome</keyword>
<dbReference type="PANTHER" id="PTHR34289:SF8">
    <property type="entry name" value="DUF819 DOMAIN-CONTAINING PROTEIN"/>
    <property type="match status" value="1"/>
</dbReference>
<dbReference type="RefSeq" id="WP_354695297.1">
    <property type="nucleotide sequence ID" value="NZ_JAZHOG010000006.1"/>
</dbReference>
<feature type="transmembrane region" description="Helical" evidence="2">
    <location>
        <begin position="357"/>
        <end position="383"/>
    </location>
</feature>
<keyword evidence="2" id="KW-0812">Transmembrane</keyword>
<sequence length="384" mass="40477">MTPLIPAGATFALWAVLIGLAGFGLWADRTRIGQRVSGVGLIILIAIVLSNTGLIPRAAPTYDVVFEYLVPAAIPMLLYHANLRRMIRETGTMLKIFAFGAVGTILGALIGFYTLPLGEGAVGMTGAMIATYIGGSMNYVAVGTVFELEPTLFAAGNAADNVVGNTYIMLMALLPSLTFARRWLPEHRPETLTGDTAGEHDAPDGDDPEAEEPFKPVHIAFGLTLSLAICQLSFWLAEALGIASYAILIITAITIVIANVFHRPLERLSGQMSTAMLFMYVFFVVIGAGCDIGALLDSALSIVLLAIFVLTAHFIFVMVSARVFRVDLAEAVIASLACASGPPTAAALAGGRGWRSLVTPGILCGTLGYVIASFIGVGIAQWLA</sequence>
<gene>
    <name evidence="3" type="ORF">V3330_10085</name>
</gene>
<feature type="transmembrane region" description="Helical" evidence="2">
    <location>
        <begin position="94"/>
        <end position="115"/>
    </location>
</feature>
<feature type="transmembrane region" description="Helical" evidence="2">
    <location>
        <begin position="65"/>
        <end position="82"/>
    </location>
</feature>
<feature type="transmembrane region" description="Helical" evidence="2">
    <location>
        <begin position="6"/>
        <end position="27"/>
    </location>
</feature>
<feature type="transmembrane region" description="Helical" evidence="2">
    <location>
        <begin position="274"/>
        <end position="296"/>
    </location>
</feature>
<evidence type="ECO:0000313" key="4">
    <source>
        <dbReference type="Proteomes" id="UP001359886"/>
    </source>
</evidence>
<feature type="region of interest" description="Disordered" evidence="1">
    <location>
        <begin position="189"/>
        <end position="209"/>
    </location>
</feature>
<dbReference type="InterPro" id="IPR008537">
    <property type="entry name" value="DUF819"/>
</dbReference>
<dbReference type="AlphaFoldDB" id="A0AAW9RGK1"/>
<feature type="transmembrane region" description="Helical" evidence="2">
    <location>
        <begin position="242"/>
        <end position="262"/>
    </location>
</feature>
<keyword evidence="2" id="KW-0472">Membrane</keyword>